<keyword evidence="1" id="KW-0645">Protease</keyword>
<evidence type="ECO:0000256" key="1">
    <source>
        <dbReference type="ARBA" id="ARBA00022750"/>
    </source>
</evidence>
<dbReference type="Pfam" id="PF07727">
    <property type="entry name" value="RVT_2"/>
    <property type="match status" value="2"/>
</dbReference>
<feature type="domain" description="Reverse transcriptase Ty1/copia-type" evidence="2">
    <location>
        <begin position="208"/>
        <end position="284"/>
    </location>
</feature>
<dbReference type="InterPro" id="IPR054722">
    <property type="entry name" value="PolX-like_BBD"/>
</dbReference>
<dbReference type="AlphaFoldDB" id="A0AAQ3X862"/>
<dbReference type="Pfam" id="PF22936">
    <property type="entry name" value="Pol_BBD"/>
    <property type="match status" value="1"/>
</dbReference>
<gene>
    <name evidence="4" type="ORF">U9M48_036131</name>
</gene>
<accession>A0AAQ3X862</accession>
<dbReference type="InterPro" id="IPR013103">
    <property type="entry name" value="RVT_2"/>
</dbReference>
<keyword evidence="1" id="KW-0378">Hydrolase</keyword>
<dbReference type="GO" id="GO:0004190">
    <property type="term" value="F:aspartic-type endopeptidase activity"/>
    <property type="evidence" value="ECO:0007669"/>
    <property type="project" value="UniProtKB-KW"/>
</dbReference>
<feature type="domain" description="Retrovirus-related Pol polyprotein from transposon TNT 1-94-like beta-barrel" evidence="3">
    <location>
        <begin position="42"/>
        <end position="109"/>
    </location>
</feature>
<dbReference type="InterPro" id="IPR043502">
    <property type="entry name" value="DNA/RNA_pol_sf"/>
</dbReference>
<keyword evidence="5" id="KW-1185">Reference proteome</keyword>
<protein>
    <recommendedName>
        <fullName evidence="6">Reverse transcriptase Ty1/copia-type domain-containing protein</fullName>
    </recommendedName>
</protein>
<dbReference type="PANTHER" id="PTHR47592">
    <property type="entry name" value="PBF68 PROTEIN"/>
    <property type="match status" value="1"/>
</dbReference>
<evidence type="ECO:0000259" key="3">
    <source>
        <dbReference type="Pfam" id="PF22936"/>
    </source>
</evidence>
<reference evidence="4 5" key="1">
    <citation type="submission" date="2024-02" db="EMBL/GenBank/DDBJ databases">
        <title>High-quality chromosome-scale genome assembly of Pensacola bahiagrass (Paspalum notatum Flugge var. saurae).</title>
        <authorList>
            <person name="Vega J.M."/>
            <person name="Podio M."/>
            <person name="Orjuela J."/>
            <person name="Siena L.A."/>
            <person name="Pessino S.C."/>
            <person name="Combes M.C."/>
            <person name="Mariac C."/>
            <person name="Albertini E."/>
            <person name="Pupilli F."/>
            <person name="Ortiz J.P.A."/>
            <person name="Leblanc O."/>
        </authorList>
    </citation>
    <scope>NUCLEOTIDE SEQUENCE [LARGE SCALE GENOMIC DNA]</scope>
    <source>
        <strain evidence="4">R1</strain>
        <tissue evidence="4">Leaf</tissue>
    </source>
</reference>
<evidence type="ECO:0008006" key="6">
    <source>
        <dbReference type="Google" id="ProtNLM"/>
    </source>
</evidence>
<keyword evidence="1" id="KW-0064">Aspartyl protease</keyword>
<organism evidence="4 5">
    <name type="scientific">Paspalum notatum var. saurae</name>
    <dbReference type="NCBI Taxonomy" id="547442"/>
    <lineage>
        <taxon>Eukaryota</taxon>
        <taxon>Viridiplantae</taxon>
        <taxon>Streptophyta</taxon>
        <taxon>Embryophyta</taxon>
        <taxon>Tracheophyta</taxon>
        <taxon>Spermatophyta</taxon>
        <taxon>Magnoliopsida</taxon>
        <taxon>Liliopsida</taxon>
        <taxon>Poales</taxon>
        <taxon>Poaceae</taxon>
        <taxon>PACMAD clade</taxon>
        <taxon>Panicoideae</taxon>
        <taxon>Andropogonodae</taxon>
        <taxon>Paspaleae</taxon>
        <taxon>Paspalinae</taxon>
        <taxon>Paspalum</taxon>
    </lineage>
</organism>
<name>A0AAQ3X862_PASNO</name>
<dbReference type="SUPFAM" id="SSF56672">
    <property type="entry name" value="DNA/RNA polymerases"/>
    <property type="match status" value="1"/>
</dbReference>
<feature type="domain" description="Reverse transcriptase Ty1/copia-type" evidence="2">
    <location>
        <begin position="286"/>
        <end position="367"/>
    </location>
</feature>
<sequence length="398" mass="44853">MAADESLVQSVELCSEFLKTPTYIYLWTEVLKETTAVALWLKKWFTTYETVQEGGSVLMGDNTPRKIAGIGSIQIKMADGITRTLTDVRHIPTMTRNLISLSTLDPKGYKYSAEGGVLKVSRGSLVVMKGDMKSANLYLLRGTAITEETEGNAEPSTYSEAISSINSNNWVIAMNDEMESLEKNVSKITNRKETNPLQMDFQKEGISPSEEMRYKTRLVAKGYSQISGIDYNDVFSPVVKHSSIRTLFSIVAMHDYELEQLDVKTAFLHGELEKDIYMDQSEGFVFVLYVDDMLIAAKDKNKITKLKAQLNSKFEMKDLGAAKKILGMEITRERHVGKLYLSQKGYIKKVLRRFNMHEAKSVSTPLAAYFRLSLAMCPQSDKDVEYMSKVPTQAQLVL</sequence>
<evidence type="ECO:0000313" key="5">
    <source>
        <dbReference type="Proteomes" id="UP001341281"/>
    </source>
</evidence>
<evidence type="ECO:0000313" key="4">
    <source>
        <dbReference type="EMBL" id="WVZ89766.1"/>
    </source>
</evidence>
<dbReference type="EMBL" id="CP144752">
    <property type="protein sequence ID" value="WVZ89766.1"/>
    <property type="molecule type" value="Genomic_DNA"/>
</dbReference>
<evidence type="ECO:0000259" key="2">
    <source>
        <dbReference type="Pfam" id="PF07727"/>
    </source>
</evidence>
<dbReference type="Proteomes" id="UP001341281">
    <property type="component" value="Chromosome 08"/>
</dbReference>
<proteinExistence type="predicted"/>